<dbReference type="Pfam" id="PF00498">
    <property type="entry name" value="FHA"/>
    <property type="match status" value="1"/>
</dbReference>
<dbReference type="SMART" id="SM00240">
    <property type="entry name" value="FHA"/>
    <property type="match status" value="1"/>
</dbReference>
<evidence type="ECO:0000259" key="3">
    <source>
        <dbReference type="PROSITE" id="PS50006"/>
    </source>
</evidence>
<comment type="caution">
    <text evidence="5">The sequence shown here is derived from an EMBL/GenBank/DDBJ whole genome shotgun (WGS) entry which is preliminary data.</text>
</comment>
<dbReference type="InterPro" id="IPR036887">
    <property type="entry name" value="HTH_APSES_sf"/>
</dbReference>
<dbReference type="SUPFAM" id="SSF49879">
    <property type="entry name" value="SMAD/FHA domain"/>
    <property type="match status" value="1"/>
</dbReference>
<dbReference type="InterPro" id="IPR008984">
    <property type="entry name" value="SMAD_FHA_dom_sf"/>
</dbReference>
<feature type="domain" description="FHA" evidence="3">
    <location>
        <begin position="76"/>
        <end position="127"/>
    </location>
</feature>
<dbReference type="PROSITE" id="PS50006">
    <property type="entry name" value="FHA_DOMAIN"/>
    <property type="match status" value="1"/>
</dbReference>
<dbReference type="CDD" id="cd00060">
    <property type="entry name" value="FHA"/>
    <property type="match status" value="1"/>
</dbReference>
<dbReference type="Gene3D" id="3.10.260.10">
    <property type="entry name" value="Transcription regulator HTH, APSES-type DNA-binding domain"/>
    <property type="match status" value="1"/>
</dbReference>
<feature type="compositionally biased region" description="Polar residues" evidence="2">
    <location>
        <begin position="496"/>
        <end position="506"/>
    </location>
</feature>
<feature type="region of interest" description="Disordered" evidence="2">
    <location>
        <begin position="496"/>
        <end position="621"/>
    </location>
</feature>
<comment type="similarity">
    <text evidence="1">Belongs to the protein kinase superfamily. CAMK Ser/Thr protein kinase family. CHEK2 subfamily.</text>
</comment>
<feature type="compositionally biased region" description="Polar residues" evidence="2">
    <location>
        <begin position="749"/>
        <end position="765"/>
    </location>
</feature>
<dbReference type="InterPro" id="IPR000719">
    <property type="entry name" value="Prot_kinase_dom"/>
</dbReference>
<dbReference type="PROSITE" id="PS00108">
    <property type="entry name" value="PROTEIN_KINASE_ST"/>
    <property type="match status" value="1"/>
</dbReference>
<evidence type="ECO:0000313" key="6">
    <source>
        <dbReference type="Proteomes" id="UP001586593"/>
    </source>
</evidence>
<feature type="compositionally biased region" description="Basic and acidic residues" evidence="2">
    <location>
        <begin position="583"/>
        <end position="593"/>
    </location>
</feature>
<accession>A0ABR3W7J2</accession>
<feature type="region of interest" description="Disordered" evidence="2">
    <location>
        <begin position="25"/>
        <end position="52"/>
    </location>
</feature>
<evidence type="ECO:0000256" key="1">
    <source>
        <dbReference type="ARBA" id="ARBA00005575"/>
    </source>
</evidence>
<protein>
    <submittedName>
        <fullName evidence="5">Uncharacterized protein</fullName>
    </submittedName>
</protein>
<reference evidence="5 6" key="1">
    <citation type="journal article" date="2024" name="Commun. Biol.">
        <title>Comparative genomic analysis of thermophilic fungi reveals convergent evolutionary adaptations and gene losses.</title>
        <authorList>
            <person name="Steindorff A.S."/>
            <person name="Aguilar-Pontes M.V."/>
            <person name="Robinson A.J."/>
            <person name="Andreopoulos B."/>
            <person name="LaButti K."/>
            <person name="Kuo A."/>
            <person name="Mondo S."/>
            <person name="Riley R."/>
            <person name="Otillar R."/>
            <person name="Haridas S."/>
            <person name="Lipzen A."/>
            <person name="Grimwood J."/>
            <person name="Schmutz J."/>
            <person name="Clum A."/>
            <person name="Reid I.D."/>
            <person name="Moisan M.C."/>
            <person name="Butler G."/>
            <person name="Nguyen T.T.M."/>
            <person name="Dewar K."/>
            <person name="Conant G."/>
            <person name="Drula E."/>
            <person name="Henrissat B."/>
            <person name="Hansel C."/>
            <person name="Singer S."/>
            <person name="Hutchinson M.I."/>
            <person name="de Vries R.P."/>
            <person name="Natvig D.O."/>
            <person name="Powell A.J."/>
            <person name="Tsang A."/>
            <person name="Grigoriev I.V."/>
        </authorList>
    </citation>
    <scope>NUCLEOTIDE SEQUENCE [LARGE SCALE GENOMIC DNA]</scope>
    <source>
        <strain evidence="5 6">ATCC 24622</strain>
    </source>
</reference>
<evidence type="ECO:0000256" key="2">
    <source>
        <dbReference type="SAM" id="MobiDB-lite"/>
    </source>
</evidence>
<feature type="region of interest" description="Disordered" evidence="2">
    <location>
        <begin position="725"/>
        <end position="772"/>
    </location>
</feature>
<feature type="compositionally biased region" description="Basic residues" evidence="2">
    <location>
        <begin position="601"/>
        <end position="610"/>
    </location>
</feature>
<dbReference type="InterPro" id="IPR008271">
    <property type="entry name" value="Ser/Thr_kinase_AS"/>
</dbReference>
<dbReference type="InterPro" id="IPR011009">
    <property type="entry name" value="Kinase-like_dom_sf"/>
</dbReference>
<feature type="domain" description="Protein kinase" evidence="4">
    <location>
        <begin position="221"/>
        <end position="490"/>
    </location>
</feature>
<dbReference type="PROSITE" id="PS50011">
    <property type="entry name" value="PROTEIN_KINASE_DOM"/>
    <property type="match status" value="1"/>
</dbReference>
<dbReference type="InterPro" id="IPR000253">
    <property type="entry name" value="FHA_dom"/>
</dbReference>
<dbReference type="EMBL" id="JAZHXJ010000634">
    <property type="protein sequence ID" value="KAL1855292.1"/>
    <property type="molecule type" value="Genomic_DNA"/>
</dbReference>
<dbReference type="Gene3D" id="2.60.200.20">
    <property type="match status" value="1"/>
</dbReference>
<feature type="compositionally biased region" description="Polar residues" evidence="2">
    <location>
        <begin position="553"/>
        <end position="567"/>
    </location>
</feature>
<dbReference type="SUPFAM" id="SSF56112">
    <property type="entry name" value="Protein kinase-like (PK-like)"/>
    <property type="match status" value="1"/>
</dbReference>
<dbReference type="SUPFAM" id="SSF54616">
    <property type="entry name" value="DNA-binding domain of Mlu1-box binding protein MBP1"/>
    <property type="match status" value="1"/>
</dbReference>
<keyword evidence="6" id="KW-1185">Reference proteome</keyword>
<evidence type="ECO:0000259" key="4">
    <source>
        <dbReference type="PROSITE" id="PS50011"/>
    </source>
</evidence>
<dbReference type="Pfam" id="PF00069">
    <property type="entry name" value="Pkinase"/>
    <property type="match status" value="1"/>
</dbReference>
<evidence type="ECO:0000313" key="5">
    <source>
        <dbReference type="EMBL" id="KAL1855292.1"/>
    </source>
</evidence>
<sequence length="985" mass="109582">MAESGVIARIYPVAALRDHFRRNRESISPAVERPHRASSSSSRRERESTQELDSGECGRLCIELRFSKLPRSRHGVVFGRSPRSHVVLPDDPHISGYHFTLTFDESRRPIIKDWGSRNGTMVTYDRQGGERRSGFQWIVGGHEYIGHTREITVSVPSDPYYELRIEVPPHDIQSRAYADKVDRFLQGSATAESLFQLLDLQNCAETEGPSGTCSALGVEPIYLRKPLGTGSFSAVDHGWDVSTGAEYAFKRPSPEAARRGRFDLASWKNEAHIMGLIVHPNIVQLLWADFQQSPPRGPVLCLEFAPCGTLADQSSFSGVECTLILQQCLSALDYLHGSDPPIVHRDIKQDNILVQSRDSFGIVVKLSDFGLAKDYANMSTICGNWHHIAPEIYLNVQYKTTGGQGRVSYTEAVDIWSLGVVVYELQCPLPKYREGYDLSGTKWAEKIVHKFEKDLAKGPNDLKRFLLRKMIVIEAEHRWSADACLAQALLLPFGTGDNQESPTPASRQEEDVNSTIRHAESRNSPWPETVLWQPELPNSSSYGTKRQARSDAPSPQSPTSDAGSTPKRQAAASSGPVAQPYESNRKRVPRESKASLSPGRNAKRQHRRNARGASISEQDLVPKSEVLEQQWLYPDTWEPLRQDEGASRYFEMVDEGDENPLVGNFPQEWPPPGGWQEPSENGVDTAYLDFISFPTSYSGTTEAPMAIPGSGLEQIIGPEEALVSQVHQADRTEGVSTAAVEGGKEKSPLKTQEQVSPSHRQSAESGVSEGPGECQRGPALFFDVEGLVYTVLRGNVVSMNASTFYLNASQVLGATQVNRQAWLKKIRKHGASIVEGQYHWLPFRDGVFLCQTLGLEETLRHLLSFPGLPFPDSKDNYWTIGLVPDGYETLWAGDQEVSYQPSSRMINATHLARLNNIEKHRISQYFRGNPAVDRHVVRGKPRVSGTYVSYENALNFCKYFNIDLKPLKHLLAAKGSSASNSLNLT</sequence>
<dbReference type="Proteomes" id="UP001586593">
    <property type="component" value="Unassembled WGS sequence"/>
</dbReference>
<dbReference type="PANTHER" id="PTHR24347">
    <property type="entry name" value="SERINE/THREONINE-PROTEIN KINASE"/>
    <property type="match status" value="1"/>
</dbReference>
<dbReference type="Gene3D" id="1.10.510.10">
    <property type="entry name" value="Transferase(Phosphotransferase) domain 1"/>
    <property type="match status" value="1"/>
</dbReference>
<gene>
    <name evidence="5" type="ORF">VTK73DRAFT_8585</name>
</gene>
<organism evidence="5 6">
    <name type="scientific">Phialemonium thermophilum</name>
    <dbReference type="NCBI Taxonomy" id="223376"/>
    <lineage>
        <taxon>Eukaryota</taxon>
        <taxon>Fungi</taxon>
        <taxon>Dikarya</taxon>
        <taxon>Ascomycota</taxon>
        <taxon>Pezizomycotina</taxon>
        <taxon>Sordariomycetes</taxon>
        <taxon>Sordariomycetidae</taxon>
        <taxon>Cephalothecales</taxon>
        <taxon>Cephalothecaceae</taxon>
        <taxon>Phialemonium</taxon>
    </lineage>
</organism>
<name>A0ABR3W7J2_9PEZI</name>
<proteinExistence type="inferred from homology"/>
<dbReference type="SMART" id="SM00220">
    <property type="entry name" value="S_TKc"/>
    <property type="match status" value="1"/>
</dbReference>